<dbReference type="EMBL" id="GBXM01010355">
    <property type="protein sequence ID" value="JAH98222.1"/>
    <property type="molecule type" value="Transcribed_RNA"/>
</dbReference>
<accession>A0A0E9X687</accession>
<sequence length="110" mass="12186">MKRIFLCPLLILKSNDTGCGKPLCGVLSVTVRSRDRCSQMCLAPSGVHFCSRVSIIFPVIILAHSVTEQWSTDFCSIPDIPWLNRVKGLSEENHSAWGSFVPSLASRPRI</sequence>
<proteinExistence type="predicted"/>
<organism evidence="1">
    <name type="scientific">Anguilla anguilla</name>
    <name type="common">European freshwater eel</name>
    <name type="synonym">Muraena anguilla</name>
    <dbReference type="NCBI Taxonomy" id="7936"/>
    <lineage>
        <taxon>Eukaryota</taxon>
        <taxon>Metazoa</taxon>
        <taxon>Chordata</taxon>
        <taxon>Craniata</taxon>
        <taxon>Vertebrata</taxon>
        <taxon>Euteleostomi</taxon>
        <taxon>Actinopterygii</taxon>
        <taxon>Neopterygii</taxon>
        <taxon>Teleostei</taxon>
        <taxon>Anguilliformes</taxon>
        <taxon>Anguillidae</taxon>
        <taxon>Anguilla</taxon>
    </lineage>
</organism>
<reference evidence="1" key="1">
    <citation type="submission" date="2014-11" db="EMBL/GenBank/DDBJ databases">
        <authorList>
            <person name="Amaro Gonzalez C."/>
        </authorList>
    </citation>
    <scope>NUCLEOTIDE SEQUENCE</scope>
</reference>
<reference evidence="1" key="2">
    <citation type="journal article" date="2015" name="Fish Shellfish Immunol.">
        <title>Early steps in the European eel (Anguilla anguilla)-Vibrio vulnificus interaction in the gills: Role of the RtxA13 toxin.</title>
        <authorList>
            <person name="Callol A."/>
            <person name="Pajuelo D."/>
            <person name="Ebbesson L."/>
            <person name="Teles M."/>
            <person name="MacKenzie S."/>
            <person name="Amaro C."/>
        </authorList>
    </citation>
    <scope>NUCLEOTIDE SEQUENCE</scope>
</reference>
<name>A0A0E9X687_ANGAN</name>
<dbReference type="AlphaFoldDB" id="A0A0E9X687"/>
<evidence type="ECO:0000313" key="1">
    <source>
        <dbReference type="EMBL" id="JAH98222.1"/>
    </source>
</evidence>
<protein>
    <submittedName>
        <fullName evidence="1">Uncharacterized protein</fullName>
    </submittedName>
</protein>